<keyword evidence="2" id="KW-1185">Reference proteome</keyword>
<accession>A0A7E4VKN1</accession>
<name>A0A7E4VKN1_PANRE</name>
<dbReference type="PROSITE" id="PS50097">
    <property type="entry name" value="BTB"/>
    <property type="match status" value="1"/>
</dbReference>
<dbReference type="SUPFAM" id="SSF54695">
    <property type="entry name" value="POZ domain"/>
    <property type="match status" value="1"/>
</dbReference>
<dbReference type="PANTHER" id="PTHR24413">
    <property type="entry name" value="SPECKLE-TYPE POZ PROTEIN"/>
    <property type="match status" value="1"/>
</dbReference>
<dbReference type="AlphaFoldDB" id="A0A7E4VKN1"/>
<dbReference type="InterPro" id="IPR000210">
    <property type="entry name" value="BTB/POZ_dom"/>
</dbReference>
<dbReference type="Pfam" id="PF00651">
    <property type="entry name" value="BTB"/>
    <property type="match status" value="1"/>
</dbReference>
<dbReference type="Proteomes" id="UP000492821">
    <property type="component" value="Unassembled WGS sequence"/>
</dbReference>
<evidence type="ECO:0000313" key="2">
    <source>
        <dbReference type="Proteomes" id="UP000492821"/>
    </source>
</evidence>
<organism evidence="2 3">
    <name type="scientific">Panagrellus redivivus</name>
    <name type="common">Microworm</name>
    <dbReference type="NCBI Taxonomy" id="6233"/>
    <lineage>
        <taxon>Eukaryota</taxon>
        <taxon>Metazoa</taxon>
        <taxon>Ecdysozoa</taxon>
        <taxon>Nematoda</taxon>
        <taxon>Chromadorea</taxon>
        <taxon>Rhabditida</taxon>
        <taxon>Tylenchina</taxon>
        <taxon>Panagrolaimomorpha</taxon>
        <taxon>Panagrolaimoidea</taxon>
        <taxon>Panagrolaimidae</taxon>
        <taxon>Panagrellus</taxon>
    </lineage>
</organism>
<dbReference type="Gene3D" id="3.30.710.10">
    <property type="entry name" value="Potassium Channel Kv1.1, Chain A"/>
    <property type="match status" value="1"/>
</dbReference>
<reference evidence="2" key="1">
    <citation type="journal article" date="2013" name="Genetics">
        <title>The draft genome and transcriptome of Panagrellus redivivus are shaped by the harsh demands of a free-living lifestyle.</title>
        <authorList>
            <person name="Srinivasan J."/>
            <person name="Dillman A.R."/>
            <person name="Macchietto M.G."/>
            <person name="Heikkinen L."/>
            <person name="Lakso M."/>
            <person name="Fracchia K.M."/>
            <person name="Antoshechkin I."/>
            <person name="Mortazavi A."/>
            <person name="Wong G."/>
            <person name="Sternberg P.W."/>
        </authorList>
    </citation>
    <scope>NUCLEOTIDE SEQUENCE [LARGE SCALE GENOMIC DNA]</scope>
    <source>
        <strain evidence="2">MT8872</strain>
    </source>
</reference>
<dbReference type="WBParaSite" id="Pan_g217.t1">
    <property type="protein sequence ID" value="Pan_g217.t1"/>
    <property type="gene ID" value="Pan_g217"/>
</dbReference>
<dbReference type="CDD" id="cd18186">
    <property type="entry name" value="BTB_POZ_ZBTB_KLHL-like"/>
    <property type="match status" value="1"/>
</dbReference>
<reference evidence="3" key="2">
    <citation type="submission" date="2020-10" db="UniProtKB">
        <authorList>
            <consortium name="WormBaseParasite"/>
        </authorList>
    </citation>
    <scope>IDENTIFICATION</scope>
</reference>
<dbReference type="InterPro" id="IPR011333">
    <property type="entry name" value="SKP1/BTB/POZ_sf"/>
</dbReference>
<proteinExistence type="predicted"/>
<evidence type="ECO:0000259" key="1">
    <source>
        <dbReference type="PROSITE" id="PS50097"/>
    </source>
</evidence>
<feature type="domain" description="BTB" evidence="1">
    <location>
        <begin position="20"/>
        <end position="87"/>
    </location>
</feature>
<sequence length="195" mass="21738">MDVTPPSFHELLEANKLIDLNAELVVEEKSIKVHRGFLTSISPVFSAMFSQPTTEAKTGKVVITDMTYNTVKLSLDFCAGKHLSTKSPVDWVGVYTFADKYDIAAVREKLGKCFNTAKITRETFAVYTLYAFQFSNNKLIDRCAKFLAYNPDVVLLSEFQKIGKDVIVAVLAKASAAYCNKPSSREGSDDEYNSY</sequence>
<dbReference type="SMART" id="SM00225">
    <property type="entry name" value="BTB"/>
    <property type="match status" value="1"/>
</dbReference>
<evidence type="ECO:0000313" key="3">
    <source>
        <dbReference type="WBParaSite" id="Pan_g217.t1"/>
    </source>
</evidence>
<protein>
    <submittedName>
        <fullName evidence="3">BTB domain-containing protein</fullName>
    </submittedName>
</protein>